<dbReference type="CDD" id="cd04181">
    <property type="entry name" value="NTP_transferase"/>
    <property type="match status" value="1"/>
</dbReference>
<evidence type="ECO:0000256" key="4">
    <source>
        <dbReference type="ARBA" id="ARBA00022540"/>
    </source>
</evidence>
<reference evidence="8 9" key="1">
    <citation type="submission" date="2014-07" db="EMBL/GenBank/DDBJ databases">
        <title>Methanogenic archaea and the global carbon cycle.</title>
        <authorList>
            <person name="Henriksen J.R."/>
            <person name="Luke J."/>
            <person name="Reinhart S."/>
            <person name="Benedict M.N."/>
            <person name="Youngblut N.D."/>
            <person name="Metcalf M.E."/>
            <person name="Whitaker R.J."/>
            <person name="Metcalf W.W."/>
        </authorList>
    </citation>
    <scope>NUCLEOTIDE SEQUENCE [LARGE SCALE GENOMIC DNA]</scope>
    <source>
        <strain evidence="8 9">C2J</strain>
    </source>
</reference>
<dbReference type="HOGENOM" id="CLU_029499_0_2_2"/>
<dbReference type="SUPFAM" id="SSF51161">
    <property type="entry name" value="Trimeric LpxA-like enzymes"/>
    <property type="match status" value="1"/>
</dbReference>
<feature type="domain" description="Nucleotidyl transferase" evidence="6">
    <location>
        <begin position="21"/>
        <end position="250"/>
    </location>
</feature>
<name>A0A0E3PQ99_9EURY</name>
<feature type="domain" description="EIF2B subunit epsilon/gamma LbH" evidence="7">
    <location>
        <begin position="278"/>
        <end position="377"/>
    </location>
</feature>
<dbReference type="InterPro" id="IPR011004">
    <property type="entry name" value="Trimer_LpxA-like_sf"/>
</dbReference>
<dbReference type="InterPro" id="IPR056764">
    <property type="entry name" value="LbH_EIF2B3/5"/>
</dbReference>
<dbReference type="GO" id="GO:0016779">
    <property type="term" value="F:nucleotidyltransferase activity"/>
    <property type="evidence" value="ECO:0007669"/>
    <property type="project" value="UniProtKB-KW"/>
</dbReference>
<dbReference type="EMBL" id="CP009508">
    <property type="protein sequence ID" value="AKB37513.1"/>
    <property type="molecule type" value="Genomic_DNA"/>
</dbReference>
<dbReference type="AlphaFoldDB" id="A0A0E3PQ99"/>
<dbReference type="Pfam" id="PF00483">
    <property type="entry name" value="NTP_transferase"/>
    <property type="match status" value="1"/>
</dbReference>
<evidence type="ECO:0000256" key="2">
    <source>
        <dbReference type="ARBA" id="ARBA00013414"/>
    </source>
</evidence>
<sequence>MKAEEQIVNHISMNNIWENMKACIMCGGAGTRLRPLTFKHPKPSIPILNKPSVRHLIEHLSREGFNEIVMTLGYMGERIEEQIGDGHMFGVHINYVYEKEKLGTAGGVKNAEEYLKNEPFIVLGGDHVLNLDLREMYRFHEANEALITIGLLSIDDPREFGIADMDINNRIHRFLEKPKSGQIFSNLASTGIYICDPEIFNWIPENKKYDFAKDLFPALLAADKRINGMLVRGKWTDVGSSAAYRQAQRWMLDSLPGTTIEGNFTTRNARIRGPLSIGNNVSIGSNSSLVGPIVIGENTVIGDNVLIGPYSVIGANCTIKNNSKILSSYLFDGVSIGKNSNISGAVVADETSVGEECNLENGTVIGHEVVIGNNSTVHSGVKIWPEVVIEKNSSIKEIVVNPAYDTTNEGS</sequence>
<dbReference type="Gene3D" id="3.90.550.10">
    <property type="entry name" value="Spore Coat Polysaccharide Biosynthesis Protein SpsA, Chain A"/>
    <property type="match status" value="1"/>
</dbReference>
<evidence type="ECO:0000259" key="7">
    <source>
        <dbReference type="Pfam" id="PF25084"/>
    </source>
</evidence>
<dbReference type="SUPFAM" id="SSF53448">
    <property type="entry name" value="Nucleotide-diphospho-sugar transferases"/>
    <property type="match status" value="1"/>
</dbReference>
<evidence type="ECO:0000313" key="8">
    <source>
        <dbReference type="EMBL" id="AKB37513.1"/>
    </source>
</evidence>
<dbReference type="STRING" id="1434118.MSSAC_2923"/>
<keyword evidence="8" id="KW-0548">Nucleotidyltransferase</keyword>
<organism evidence="8 9">
    <name type="scientific">Methanosarcina siciliae C2J</name>
    <dbReference type="NCBI Taxonomy" id="1434118"/>
    <lineage>
        <taxon>Archaea</taxon>
        <taxon>Methanobacteriati</taxon>
        <taxon>Methanobacteriota</taxon>
        <taxon>Stenosarchaea group</taxon>
        <taxon>Methanomicrobia</taxon>
        <taxon>Methanosarcinales</taxon>
        <taxon>Methanosarcinaceae</taxon>
        <taxon>Methanosarcina</taxon>
    </lineage>
</organism>
<dbReference type="InterPro" id="IPR005835">
    <property type="entry name" value="NTP_transferase_dom"/>
</dbReference>
<keyword evidence="8" id="KW-0808">Transferase</keyword>
<protein>
    <recommendedName>
        <fullName evidence="2">Bifunctional protein GlmU</fullName>
    </recommendedName>
</protein>
<gene>
    <name evidence="8" type="ORF">MSSAC_2923</name>
</gene>
<evidence type="ECO:0000256" key="3">
    <source>
        <dbReference type="ARBA" id="ARBA00022490"/>
    </source>
</evidence>
<dbReference type="KEGG" id="msj:MSSAC_2923"/>
<evidence type="ECO:0000313" key="9">
    <source>
        <dbReference type="Proteomes" id="UP000033123"/>
    </source>
</evidence>
<dbReference type="InterPro" id="IPR029044">
    <property type="entry name" value="Nucleotide-diphossugar_trans"/>
</dbReference>
<dbReference type="InterPro" id="IPR050486">
    <property type="entry name" value="Mannose-1P_guanyltransferase"/>
</dbReference>
<evidence type="ECO:0000256" key="5">
    <source>
        <dbReference type="ARBA" id="ARBA00022917"/>
    </source>
</evidence>
<keyword evidence="3" id="KW-0963">Cytoplasm</keyword>
<dbReference type="Pfam" id="PF25084">
    <property type="entry name" value="LbH_EIF2B"/>
    <property type="match status" value="1"/>
</dbReference>
<proteinExistence type="predicted"/>
<dbReference type="Gene3D" id="2.160.10.10">
    <property type="entry name" value="Hexapeptide repeat proteins"/>
    <property type="match status" value="2"/>
</dbReference>
<comment type="subcellular location">
    <subcellularLocation>
        <location evidence="1">Cytoplasm</location>
        <location evidence="1">Cytosol</location>
    </subcellularLocation>
</comment>
<accession>A0A0E3PQ99</accession>
<dbReference type="PATRIC" id="fig|1434118.4.peg.3799"/>
<keyword evidence="5" id="KW-0648">Protein biosynthesis</keyword>
<dbReference type="PANTHER" id="PTHR22572">
    <property type="entry name" value="SUGAR-1-PHOSPHATE GUANYL TRANSFERASE"/>
    <property type="match status" value="1"/>
</dbReference>
<evidence type="ECO:0000256" key="1">
    <source>
        <dbReference type="ARBA" id="ARBA00004514"/>
    </source>
</evidence>
<dbReference type="Proteomes" id="UP000033123">
    <property type="component" value="Chromosome"/>
</dbReference>
<evidence type="ECO:0000259" key="6">
    <source>
        <dbReference type="Pfam" id="PF00483"/>
    </source>
</evidence>
<keyword evidence="4" id="KW-0396">Initiation factor</keyword>